<evidence type="ECO:0000259" key="10">
    <source>
        <dbReference type="Pfam" id="PF02225"/>
    </source>
</evidence>
<dbReference type="Pfam" id="PF04389">
    <property type="entry name" value="Peptidase_M28"/>
    <property type="match status" value="1"/>
</dbReference>
<dbReference type="Pfam" id="PF02225">
    <property type="entry name" value="PA"/>
    <property type="match status" value="1"/>
</dbReference>
<dbReference type="SUPFAM" id="SSF53187">
    <property type="entry name" value="Zn-dependent exopeptidases"/>
    <property type="match status" value="1"/>
</dbReference>
<dbReference type="GO" id="GO:0004177">
    <property type="term" value="F:aminopeptidase activity"/>
    <property type="evidence" value="ECO:0007669"/>
    <property type="project" value="UniProtKB-KW"/>
</dbReference>
<comment type="similarity">
    <text evidence="2">Belongs to the peptidase M28 family. M28A subfamily.</text>
</comment>
<dbReference type="OrthoDB" id="10013407at2759"/>
<sequence>MAGLRSMCLAALAAYSATASPLQDPTPIIPPVPGPTSPSSSLQKPIIDTKALQATIQSENLLARAKTLSQIAKLSEDEYGHPTRVIGSAGHIETMNWIYKTIADLGDYYTISNQSFPSVTGIFYESRLELGGEVPESAIPMFLSPPTKNLEPVKGQVVLVANSGCDISDFPKNITNAVALIKRGTCSFLAKSENAGKSGAIAAVVYNNVKESFGGNFGEKSPNYVPTWGISLVDALPLIEKLTKGISVDATAYMNSKVKDITTTNIIAQTTGGDQNNCVMLGAHHDSRWRGPGINDDGSGTISLLEIATQLTNFTVNNCVRFAWMSAEEEGLVGSTYYVNHLTMEENKKIRMFMDYDMMASPNYAYQIYNATNADNPDGTEQIRDLYINWFKEQGLNYTLEVFDGRSDYVSFINAGIPAGGILTGQDNIKTEEEVAMFGGQAGVAYDQCYHQLCDDVENLNMTAWPVTTKLIAHGVATYARSLEGFPPVTRNPTTVIRPTADEKNVKRRGKRSLI</sequence>
<keyword evidence="7 9" id="KW-0378">Hydrolase</keyword>
<reference evidence="12 13" key="1">
    <citation type="submission" date="2019-07" db="EMBL/GenBank/DDBJ databases">
        <title>Finished genome of Venturia effusa.</title>
        <authorList>
            <person name="Young C.A."/>
            <person name="Cox M.P."/>
            <person name="Ganley A.R.D."/>
            <person name="David W.J."/>
        </authorList>
    </citation>
    <scope>NUCLEOTIDE SEQUENCE [LARGE SCALE GENOMIC DNA]</scope>
    <source>
        <strain evidence="13">albino</strain>
    </source>
</reference>
<evidence type="ECO:0000256" key="8">
    <source>
        <dbReference type="ARBA" id="ARBA00022833"/>
    </source>
</evidence>
<keyword evidence="6 9" id="KW-0732">Signal</keyword>
<feature type="domain" description="Peptidase M28" evidence="11">
    <location>
        <begin position="265"/>
        <end position="473"/>
    </location>
</feature>
<evidence type="ECO:0000256" key="6">
    <source>
        <dbReference type="ARBA" id="ARBA00022729"/>
    </source>
</evidence>
<feature type="chain" id="PRO_5022269580" description="Peptide hydrolase" evidence="9">
    <location>
        <begin position="20"/>
        <end position="515"/>
    </location>
</feature>
<dbReference type="Proteomes" id="UP000316270">
    <property type="component" value="Chromosome 17"/>
</dbReference>
<dbReference type="SUPFAM" id="SSF52025">
    <property type="entry name" value="PA domain"/>
    <property type="match status" value="1"/>
</dbReference>
<dbReference type="InterPro" id="IPR003137">
    <property type="entry name" value="PA_domain"/>
</dbReference>
<proteinExistence type="inferred from homology"/>
<keyword evidence="3" id="KW-0031">Aminopeptidase</keyword>
<evidence type="ECO:0000256" key="3">
    <source>
        <dbReference type="ARBA" id="ARBA00022438"/>
    </source>
</evidence>
<evidence type="ECO:0000256" key="1">
    <source>
        <dbReference type="ARBA" id="ARBA00001947"/>
    </source>
</evidence>
<keyword evidence="8 9" id="KW-0862">Zinc</keyword>
<dbReference type="PANTHER" id="PTHR12147">
    <property type="entry name" value="METALLOPEPTIDASE M28 FAMILY MEMBER"/>
    <property type="match status" value="1"/>
</dbReference>
<gene>
    <name evidence="12" type="ORF">FKW77_006069</name>
</gene>
<comment type="cofactor">
    <cofactor evidence="1">
        <name>Zn(2+)</name>
        <dbReference type="ChEBI" id="CHEBI:29105"/>
    </cofactor>
</comment>
<keyword evidence="13" id="KW-1185">Reference proteome</keyword>
<accession>A0A517LP38</accession>
<dbReference type="GO" id="GO:0006508">
    <property type="term" value="P:proteolysis"/>
    <property type="evidence" value="ECO:0007669"/>
    <property type="project" value="UniProtKB-KW"/>
</dbReference>
<evidence type="ECO:0000256" key="7">
    <source>
        <dbReference type="ARBA" id="ARBA00022801"/>
    </source>
</evidence>
<keyword evidence="5 9" id="KW-0479">Metal-binding</keyword>
<evidence type="ECO:0000256" key="5">
    <source>
        <dbReference type="ARBA" id="ARBA00022723"/>
    </source>
</evidence>
<evidence type="ECO:0000313" key="12">
    <source>
        <dbReference type="EMBL" id="QDS77391.1"/>
    </source>
</evidence>
<feature type="domain" description="PA" evidence="10">
    <location>
        <begin position="153"/>
        <end position="236"/>
    </location>
</feature>
<dbReference type="PANTHER" id="PTHR12147:SF17">
    <property type="entry name" value="AMINOPEPTIDASE Y"/>
    <property type="match status" value="1"/>
</dbReference>
<feature type="signal peptide" evidence="9">
    <location>
        <begin position="1"/>
        <end position="19"/>
    </location>
</feature>
<dbReference type="FunFam" id="3.40.630.10:FF:000093">
    <property type="entry name" value="Peptide hydrolase"/>
    <property type="match status" value="1"/>
</dbReference>
<protein>
    <recommendedName>
        <fullName evidence="9">Peptide hydrolase</fullName>
        <ecNumber evidence="9">3.4.-.-</ecNumber>
    </recommendedName>
</protein>
<dbReference type="GO" id="GO:0046872">
    <property type="term" value="F:metal ion binding"/>
    <property type="evidence" value="ECO:0007669"/>
    <property type="project" value="UniProtKB-KW"/>
</dbReference>
<dbReference type="AlphaFoldDB" id="A0A517LP38"/>
<name>A0A517LP38_9PEZI</name>
<evidence type="ECO:0000256" key="9">
    <source>
        <dbReference type="RuleBase" id="RU361240"/>
    </source>
</evidence>
<organism evidence="12 13">
    <name type="scientific">Venturia effusa</name>
    <dbReference type="NCBI Taxonomy" id="50376"/>
    <lineage>
        <taxon>Eukaryota</taxon>
        <taxon>Fungi</taxon>
        <taxon>Dikarya</taxon>
        <taxon>Ascomycota</taxon>
        <taxon>Pezizomycotina</taxon>
        <taxon>Dothideomycetes</taxon>
        <taxon>Pleosporomycetidae</taxon>
        <taxon>Venturiales</taxon>
        <taxon>Venturiaceae</taxon>
        <taxon>Venturia</taxon>
    </lineage>
</organism>
<dbReference type="InterPro" id="IPR007484">
    <property type="entry name" value="Peptidase_M28"/>
</dbReference>
<evidence type="ECO:0000256" key="4">
    <source>
        <dbReference type="ARBA" id="ARBA00022670"/>
    </source>
</evidence>
<dbReference type="EC" id="3.4.-.-" evidence="9"/>
<evidence type="ECO:0000256" key="2">
    <source>
        <dbReference type="ARBA" id="ARBA00005957"/>
    </source>
</evidence>
<evidence type="ECO:0000259" key="11">
    <source>
        <dbReference type="Pfam" id="PF04389"/>
    </source>
</evidence>
<evidence type="ECO:0000313" key="13">
    <source>
        <dbReference type="Proteomes" id="UP000316270"/>
    </source>
</evidence>
<dbReference type="Gene3D" id="3.40.630.10">
    <property type="entry name" value="Zn peptidases"/>
    <property type="match status" value="1"/>
</dbReference>
<dbReference type="Gene3D" id="3.50.30.30">
    <property type="match status" value="1"/>
</dbReference>
<dbReference type="CDD" id="cd03876">
    <property type="entry name" value="M28_SGAP_like"/>
    <property type="match status" value="1"/>
</dbReference>
<dbReference type="InterPro" id="IPR045175">
    <property type="entry name" value="M28_fam"/>
</dbReference>
<dbReference type="STRING" id="50376.A0A517LP38"/>
<dbReference type="EMBL" id="CP042201">
    <property type="protein sequence ID" value="QDS77391.1"/>
    <property type="molecule type" value="Genomic_DNA"/>
</dbReference>
<keyword evidence="4 9" id="KW-0645">Protease</keyword>
<dbReference type="InterPro" id="IPR046450">
    <property type="entry name" value="PA_dom_sf"/>
</dbReference>
<dbReference type="CDD" id="cd02130">
    <property type="entry name" value="PA_ScAPY_like"/>
    <property type="match status" value="1"/>
</dbReference>
<dbReference type="InterPro" id="IPR041756">
    <property type="entry name" value="M28_SGAP-like"/>
</dbReference>
<dbReference type="GO" id="GO:0008235">
    <property type="term" value="F:metalloexopeptidase activity"/>
    <property type="evidence" value="ECO:0007669"/>
    <property type="project" value="InterPro"/>
</dbReference>